<dbReference type="Proteomes" id="UP000224006">
    <property type="component" value="Chromosome XIII"/>
</dbReference>
<feature type="compositionally biased region" description="Low complexity" evidence="5">
    <location>
        <begin position="437"/>
        <end position="451"/>
    </location>
</feature>
<comment type="caution">
    <text evidence="7">The sequence shown here is derived from an EMBL/GenBank/DDBJ whole genome shotgun (WGS) entry which is preliminary data.</text>
</comment>
<dbReference type="GO" id="GO:0008270">
    <property type="term" value="F:zinc ion binding"/>
    <property type="evidence" value="ECO:0007669"/>
    <property type="project" value="UniProtKB-UniRule"/>
</dbReference>
<feature type="compositionally biased region" description="Gly residues" evidence="5">
    <location>
        <begin position="793"/>
        <end position="803"/>
    </location>
</feature>
<feature type="compositionally biased region" description="Basic and acidic residues" evidence="5">
    <location>
        <begin position="452"/>
        <end position="469"/>
    </location>
</feature>
<feature type="compositionally biased region" description="Pro residues" evidence="5">
    <location>
        <begin position="739"/>
        <end position="749"/>
    </location>
</feature>
<feature type="compositionally biased region" description="Acidic residues" evidence="5">
    <location>
        <begin position="255"/>
        <end position="267"/>
    </location>
</feature>
<dbReference type="OrthoDB" id="18412at2759"/>
<gene>
    <name evidence="7" type="ORF">BESB_030420</name>
</gene>
<dbReference type="GO" id="GO:0000463">
    <property type="term" value="P:maturation of LSU-rRNA from tricistronic rRNA transcript (SSU-rRNA, 5.8S rRNA, LSU-rRNA)"/>
    <property type="evidence" value="ECO:0007669"/>
    <property type="project" value="TreeGrafter"/>
</dbReference>
<dbReference type="EMBL" id="NWUJ01000016">
    <property type="protein sequence ID" value="PFH31168.1"/>
    <property type="molecule type" value="Genomic_DNA"/>
</dbReference>
<evidence type="ECO:0000256" key="4">
    <source>
        <dbReference type="PROSITE-ProRule" id="PRU00453"/>
    </source>
</evidence>
<feature type="region of interest" description="Disordered" evidence="5">
    <location>
        <begin position="652"/>
        <end position="818"/>
    </location>
</feature>
<dbReference type="VEuPathDB" id="ToxoDB:BESB_030420"/>
<evidence type="ECO:0000313" key="7">
    <source>
        <dbReference type="EMBL" id="PFH31168.1"/>
    </source>
</evidence>
<feature type="compositionally biased region" description="Low complexity" evidence="5">
    <location>
        <begin position="666"/>
        <end position="679"/>
    </location>
</feature>
<dbReference type="AlphaFoldDB" id="A0A2A9LXF5"/>
<accession>A0A2A9LXF5</accession>
<dbReference type="GO" id="GO:0005634">
    <property type="term" value="C:nucleus"/>
    <property type="evidence" value="ECO:0007669"/>
    <property type="project" value="TreeGrafter"/>
</dbReference>
<evidence type="ECO:0000256" key="3">
    <source>
        <dbReference type="ARBA" id="ARBA00022833"/>
    </source>
</evidence>
<dbReference type="GO" id="GO:0000492">
    <property type="term" value="P:box C/D snoRNP assembly"/>
    <property type="evidence" value="ECO:0007669"/>
    <property type="project" value="TreeGrafter"/>
</dbReference>
<dbReference type="Gene3D" id="3.30.60.190">
    <property type="match status" value="1"/>
</dbReference>
<feature type="compositionally biased region" description="Low complexity" evidence="5">
    <location>
        <begin position="345"/>
        <end position="374"/>
    </location>
</feature>
<keyword evidence="3" id="KW-0862">Zinc</keyword>
<feature type="region of interest" description="Disordered" evidence="5">
    <location>
        <begin position="62"/>
        <end position="104"/>
    </location>
</feature>
<dbReference type="GO" id="GO:0070761">
    <property type="term" value="C:pre-snoRNP complex"/>
    <property type="evidence" value="ECO:0007669"/>
    <property type="project" value="TreeGrafter"/>
</dbReference>
<feature type="region of interest" description="Disordered" evidence="5">
    <location>
        <begin position="226"/>
        <end position="380"/>
    </location>
</feature>
<dbReference type="InterPro" id="IPR007529">
    <property type="entry name" value="Znf_HIT"/>
</dbReference>
<keyword evidence="2 4" id="KW-0863">Zinc-finger</keyword>
<dbReference type="Pfam" id="PF04438">
    <property type="entry name" value="zf-HIT"/>
    <property type="match status" value="1"/>
</dbReference>
<evidence type="ECO:0000256" key="5">
    <source>
        <dbReference type="SAM" id="MobiDB-lite"/>
    </source>
</evidence>
<dbReference type="GO" id="GO:0048254">
    <property type="term" value="P:snoRNA localization"/>
    <property type="evidence" value="ECO:0007669"/>
    <property type="project" value="TreeGrafter"/>
</dbReference>
<feature type="compositionally biased region" description="Acidic residues" evidence="5">
    <location>
        <begin position="652"/>
        <end position="665"/>
    </location>
</feature>
<feature type="domain" description="HIT-type" evidence="6">
    <location>
        <begin position="26"/>
        <end position="59"/>
    </location>
</feature>
<proteinExistence type="predicted"/>
<feature type="region of interest" description="Disordered" evidence="5">
    <location>
        <begin position="540"/>
        <end position="572"/>
    </location>
</feature>
<dbReference type="InterPro" id="IPR051639">
    <property type="entry name" value="BCD1"/>
</dbReference>
<name>A0A2A9LXF5_BESBE</name>
<feature type="compositionally biased region" description="Polar residues" evidence="5">
    <location>
        <begin position="504"/>
        <end position="515"/>
    </location>
</feature>
<dbReference type="CDD" id="cd23023">
    <property type="entry name" value="zf-HIT_BCD1"/>
    <property type="match status" value="1"/>
</dbReference>
<evidence type="ECO:0000256" key="2">
    <source>
        <dbReference type="ARBA" id="ARBA00022771"/>
    </source>
</evidence>
<dbReference type="PROSITE" id="PS51083">
    <property type="entry name" value="ZF_HIT"/>
    <property type="match status" value="1"/>
</dbReference>
<dbReference type="RefSeq" id="XP_029215177.1">
    <property type="nucleotide sequence ID" value="XM_029361710.1"/>
</dbReference>
<dbReference type="SUPFAM" id="SSF144232">
    <property type="entry name" value="HIT/MYND zinc finger-like"/>
    <property type="match status" value="1"/>
</dbReference>
<organism evidence="7 8">
    <name type="scientific">Besnoitia besnoiti</name>
    <name type="common">Apicomplexan protozoan</name>
    <dbReference type="NCBI Taxonomy" id="94643"/>
    <lineage>
        <taxon>Eukaryota</taxon>
        <taxon>Sar</taxon>
        <taxon>Alveolata</taxon>
        <taxon>Apicomplexa</taxon>
        <taxon>Conoidasida</taxon>
        <taxon>Coccidia</taxon>
        <taxon>Eucoccidiorida</taxon>
        <taxon>Eimeriorina</taxon>
        <taxon>Sarcocystidae</taxon>
        <taxon>Besnoitia</taxon>
    </lineage>
</organism>
<dbReference type="KEGG" id="bbes:BESB_030420"/>
<feature type="compositionally biased region" description="Low complexity" evidence="5">
    <location>
        <begin position="540"/>
        <end position="570"/>
    </location>
</feature>
<evidence type="ECO:0000313" key="8">
    <source>
        <dbReference type="Proteomes" id="UP000224006"/>
    </source>
</evidence>
<feature type="region of interest" description="Disordered" evidence="5">
    <location>
        <begin position="427"/>
        <end position="516"/>
    </location>
</feature>
<dbReference type="PANTHER" id="PTHR13483">
    <property type="entry name" value="BOX C_D SNORNA PROTEIN 1-RELATED"/>
    <property type="match status" value="1"/>
</dbReference>
<keyword evidence="1" id="KW-0479">Metal-binding</keyword>
<protein>
    <recommendedName>
        <fullName evidence="6">HIT-type domain-containing protein</fullName>
    </recommendedName>
</protein>
<dbReference type="PANTHER" id="PTHR13483:SF3">
    <property type="entry name" value="BOX C_D SNORNA PROTEIN 1"/>
    <property type="match status" value="1"/>
</dbReference>
<feature type="compositionally biased region" description="Basic and acidic residues" evidence="5">
    <location>
        <begin position="239"/>
        <end position="254"/>
    </location>
</feature>
<evidence type="ECO:0000259" key="6">
    <source>
        <dbReference type="PROSITE" id="PS51083"/>
    </source>
</evidence>
<reference evidence="7 8" key="1">
    <citation type="submission" date="2017-09" db="EMBL/GenBank/DDBJ databases">
        <title>Genome sequencing of Besnoitia besnoiti strain Bb-Ger1.</title>
        <authorList>
            <person name="Schares G."/>
            <person name="Venepally P."/>
            <person name="Lorenzi H.A."/>
        </authorList>
    </citation>
    <scope>NUCLEOTIDE SEQUENCE [LARGE SCALE GENOMIC DNA]</scope>
    <source>
        <strain evidence="7 8">Bb-Ger1</strain>
    </source>
</reference>
<dbReference type="GeneID" id="40308094"/>
<dbReference type="STRING" id="94643.A0A2A9LXF5"/>
<feature type="compositionally biased region" description="Low complexity" evidence="5">
    <location>
        <begin position="759"/>
        <end position="786"/>
    </location>
</feature>
<keyword evidence="8" id="KW-1185">Reference proteome</keyword>
<evidence type="ECO:0000256" key="1">
    <source>
        <dbReference type="ARBA" id="ARBA00022723"/>
    </source>
</evidence>
<sequence>MGTGEAGAAEGGEREPAYSCPNERTCVVCQAKEGIYRCARCLCRTCSLACYKAHERRPRQRREILHSQAPPPPPSSEAARAPYGETEEAQAPKPGHASATASLPASSAASSASIELSSAASSAHPALPASASGADSGGCPLVRCRVKPVALRDFDEASLLRDFRLVEEAARVVEAAVRHWRCEAEDCAQRNRKRRSVHPQHLRALCVSRGIRFLFCPPNFSRRKSNTTRVVHCRPPGSRAEKVTSRDVDVRDAEATDADVRDEEADGAGDSRAAGEQEAASEFSPEPEEDLKHRDGNAAPAGLKPVKEEPGDGGESGGLAANLPEGSEAGEVSEDAAEEGARRLNSNAPSFANAPSSPASSLASPCAASPAATATRKKKEKKEAAFIEWRAVFHFRQIGAQRVLSAVHEDMTLQAVLSLIFEGEKEGLAQAQRRAESSSGPAEAGEAANGAFEKKRARDAQSEVPRAAEDVDEGCEAKKRRTAGDCASDGNRASAAGPGAPDWRSSSSGPQTPSPLSLYMARRDELVLLLPCVGSSCSLPATSSEPVVSASTPSPASASSPPESPSPATARFPSSVIPVRKCESSCTLREALRATVVVEFPEFFVALPEELPGFRFVERDEVPLERAFASAGERPRVSPFEAAGVAIEGAAGDDEDESLEEDGDEAPSAAPAPSLAHAPWRPPPAGGAFPGDSSTPGGRGGSEQARRSHSGLWARGGFPPSHRPAPPRSPTQFNAAPSPLLPHSPPAPTSPLSGGRRFGAPQAPFGAGPAGAPGAHAPGSSGADGALPAGHLFRGGRGSGRGPWRGRQDRRGSRGFRR</sequence>